<gene>
    <name evidence="2" type="ORF">PTTG_10337</name>
</gene>
<sequence length="208" mass="23260">MTVPTRSNKSELHGLLPNPTQARGKTAPRTDQEDEVHDLNPQGRCSSDPGEGCWKEIAMDLDPAPSASSAATPARPIIPAIPARPSTPKISELLEKEQTKLRVKKHVDIWKECLKEALLSATPTLQSLLTKAQESQKALQKLIPNDKIKGFVKGWNPWTKKKKFFPAPPKTNKGKRRSSNSINFKNPHKWRKIADMLKIAEGLYNNME</sequence>
<feature type="compositionally biased region" description="Low complexity" evidence="1">
    <location>
        <begin position="63"/>
        <end position="83"/>
    </location>
</feature>
<reference evidence="3" key="4">
    <citation type="submission" date="2025-05" db="UniProtKB">
        <authorList>
            <consortium name="EnsemblFungi"/>
        </authorList>
    </citation>
    <scope>IDENTIFICATION</scope>
    <source>
        <strain evidence="3">isolate 1-1 / race 1 (BBBD)</strain>
    </source>
</reference>
<evidence type="ECO:0000256" key="1">
    <source>
        <dbReference type="SAM" id="MobiDB-lite"/>
    </source>
</evidence>
<proteinExistence type="predicted"/>
<dbReference type="OrthoDB" id="2508363at2759"/>
<dbReference type="Proteomes" id="UP000005240">
    <property type="component" value="Unassembled WGS sequence"/>
</dbReference>
<dbReference type="EMBL" id="ADAS02000513">
    <property type="protein sequence ID" value="OAV87245.1"/>
    <property type="molecule type" value="Genomic_DNA"/>
</dbReference>
<organism evidence="2">
    <name type="scientific">Puccinia triticina (isolate 1-1 / race 1 (BBBD))</name>
    <name type="common">Brown leaf rust fungus</name>
    <dbReference type="NCBI Taxonomy" id="630390"/>
    <lineage>
        <taxon>Eukaryota</taxon>
        <taxon>Fungi</taxon>
        <taxon>Dikarya</taxon>
        <taxon>Basidiomycota</taxon>
        <taxon>Pucciniomycotina</taxon>
        <taxon>Pucciniomycetes</taxon>
        <taxon>Pucciniales</taxon>
        <taxon>Pucciniaceae</taxon>
        <taxon>Puccinia</taxon>
    </lineage>
</organism>
<dbReference type="EnsemblFungi" id="PTTG_10337-t43_1">
    <property type="protein sequence ID" value="PTTG_10337-t43_1-p1"/>
    <property type="gene ID" value="PTTG_10337"/>
</dbReference>
<feature type="region of interest" description="Disordered" evidence="1">
    <location>
        <begin position="162"/>
        <end position="185"/>
    </location>
</feature>
<evidence type="ECO:0000313" key="3">
    <source>
        <dbReference type="EnsemblFungi" id="PTTG_10337-t43_1-p1"/>
    </source>
</evidence>
<dbReference type="VEuPathDB" id="FungiDB:PTTG_10337"/>
<evidence type="ECO:0000313" key="4">
    <source>
        <dbReference type="Proteomes" id="UP000005240"/>
    </source>
</evidence>
<keyword evidence="4" id="KW-1185">Reference proteome</keyword>
<protein>
    <submittedName>
        <fullName evidence="2 3">Uncharacterized protein</fullName>
    </submittedName>
</protein>
<feature type="region of interest" description="Disordered" evidence="1">
    <location>
        <begin position="1"/>
        <end position="83"/>
    </location>
</feature>
<reference evidence="3 4" key="3">
    <citation type="journal article" date="2017" name="G3 (Bethesda)">
        <title>Comparative analysis highlights variable genome content of wheat rusts and divergence of the mating loci.</title>
        <authorList>
            <person name="Cuomo C.A."/>
            <person name="Bakkeren G."/>
            <person name="Khalil H.B."/>
            <person name="Panwar V."/>
            <person name="Joly D."/>
            <person name="Linning R."/>
            <person name="Sakthikumar S."/>
            <person name="Song X."/>
            <person name="Adiconis X."/>
            <person name="Fan L."/>
            <person name="Goldberg J.M."/>
            <person name="Levin J.Z."/>
            <person name="Young S."/>
            <person name="Zeng Q."/>
            <person name="Anikster Y."/>
            <person name="Bruce M."/>
            <person name="Wang M."/>
            <person name="Yin C."/>
            <person name="McCallum B."/>
            <person name="Szabo L.J."/>
            <person name="Hulbert S."/>
            <person name="Chen X."/>
            <person name="Fellers J.P."/>
        </authorList>
    </citation>
    <scope>NUCLEOTIDE SEQUENCE</scope>
    <source>
        <strain evidence="4">Isolate 1-1 / race 1 (BBBD)</strain>
        <strain evidence="3">isolate 1-1 / race 1 (BBBD)</strain>
    </source>
</reference>
<reference evidence="2" key="1">
    <citation type="submission" date="2009-11" db="EMBL/GenBank/DDBJ databases">
        <authorList>
            <consortium name="The Broad Institute Genome Sequencing Platform"/>
            <person name="Ward D."/>
            <person name="Feldgarden M."/>
            <person name="Earl A."/>
            <person name="Young S.K."/>
            <person name="Zeng Q."/>
            <person name="Koehrsen M."/>
            <person name="Alvarado L."/>
            <person name="Berlin A."/>
            <person name="Bochicchio J."/>
            <person name="Borenstein D."/>
            <person name="Chapman S.B."/>
            <person name="Chen Z."/>
            <person name="Engels R."/>
            <person name="Freedman E."/>
            <person name="Gellesch M."/>
            <person name="Goldberg J."/>
            <person name="Griggs A."/>
            <person name="Gujja S."/>
            <person name="Heilman E."/>
            <person name="Heiman D."/>
            <person name="Hepburn T."/>
            <person name="Howarth C."/>
            <person name="Jen D."/>
            <person name="Larson L."/>
            <person name="Lewis B."/>
            <person name="Mehta T."/>
            <person name="Park D."/>
            <person name="Pearson M."/>
            <person name="Roberts A."/>
            <person name="Saif S."/>
            <person name="Shea T."/>
            <person name="Shenoy N."/>
            <person name="Sisk P."/>
            <person name="Stolte C."/>
            <person name="Sykes S."/>
            <person name="Thomson T."/>
            <person name="Walk T."/>
            <person name="White J."/>
            <person name="Yandava C."/>
            <person name="Izard J."/>
            <person name="Baranova O.V."/>
            <person name="Blanton J.M."/>
            <person name="Tanner A.C."/>
            <person name="Dewhirst F.E."/>
            <person name="Haas B."/>
            <person name="Nusbaum C."/>
            <person name="Birren B."/>
        </authorList>
    </citation>
    <scope>NUCLEOTIDE SEQUENCE [LARGE SCALE GENOMIC DNA]</scope>
    <source>
        <strain evidence="2">1-1 BBBD Race 1</strain>
    </source>
</reference>
<dbReference type="AlphaFoldDB" id="A0A180G3H5"/>
<evidence type="ECO:0000313" key="2">
    <source>
        <dbReference type="EMBL" id="OAV87245.1"/>
    </source>
</evidence>
<reference evidence="2" key="2">
    <citation type="submission" date="2016-05" db="EMBL/GenBank/DDBJ databases">
        <title>Comparative analysis highlights variable genome content of wheat rusts and divergence of the mating loci.</title>
        <authorList>
            <person name="Cuomo C.A."/>
            <person name="Bakkeren G."/>
            <person name="Szabo L."/>
            <person name="Khalil H."/>
            <person name="Joly D."/>
            <person name="Goldberg J."/>
            <person name="Young S."/>
            <person name="Zeng Q."/>
            <person name="Fellers J."/>
        </authorList>
    </citation>
    <scope>NUCLEOTIDE SEQUENCE [LARGE SCALE GENOMIC DNA]</scope>
    <source>
        <strain evidence="2">1-1 BBBD Race 1</strain>
    </source>
</reference>
<name>A0A180G3H5_PUCT1</name>
<accession>A0A180G3H5</accession>